<evidence type="ECO:0000313" key="3">
    <source>
        <dbReference type="Proteomes" id="UP000199445"/>
    </source>
</evidence>
<reference evidence="2 3" key="1">
    <citation type="submission" date="2016-10" db="EMBL/GenBank/DDBJ databases">
        <authorList>
            <person name="de Groot N.N."/>
        </authorList>
    </citation>
    <scope>NUCLEOTIDE SEQUENCE [LARGE SCALE GENOMIC DNA]</scope>
    <source>
        <strain evidence="2 3">IBRC-M 10445</strain>
    </source>
</reference>
<sequence>MTPRRVRDIEYQLLPGSQRKTTDIVIERNGQIVVRPPVGYTPEQVDSLVESKRLWIYRNLAEWKDLNATAVAREWVNGETFLYLGGAYRLSLVSGQDESLKLKDGRFCLSRDLIEQGGTQAARTAFEQFYADKGQQRFADRVAYFAPKVGVEISSIRVKDMGYRWASCGRNGALNFHWKCMMAPPKIIDYFVVHELCHFHHRNHTDAFWNEVDKVLPDWRERKEWLRKRGASLDI</sequence>
<evidence type="ECO:0000259" key="1">
    <source>
        <dbReference type="Pfam" id="PF01863"/>
    </source>
</evidence>
<dbReference type="InterPro" id="IPR002725">
    <property type="entry name" value="YgjP-like_metallopeptidase"/>
</dbReference>
<dbReference type="Proteomes" id="UP000199445">
    <property type="component" value="Unassembled WGS sequence"/>
</dbReference>
<dbReference type="RefSeq" id="WP_091704585.1">
    <property type="nucleotide sequence ID" value="NZ_BMYN01000001.1"/>
</dbReference>
<gene>
    <name evidence="2" type="ORF">SAMN05216429_10766</name>
</gene>
<dbReference type="PANTHER" id="PTHR30399:SF1">
    <property type="entry name" value="UTP PYROPHOSPHATASE"/>
    <property type="match status" value="1"/>
</dbReference>
<dbReference type="OrthoDB" id="9811177at2"/>
<dbReference type="Gene3D" id="3.30.2010.10">
    <property type="entry name" value="Metalloproteases ('zincins'), catalytic domain"/>
    <property type="match status" value="1"/>
</dbReference>
<dbReference type="InterPro" id="IPR053136">
    <property type="entry name" value="UTP_pyrophosphatase-like"/>
</dbReference>
<dbReference type="EMBL" id="FOSC01000007">
    <property type="protein sequence ID" value="SFJ88961.1"/>
    <property type="molecule type" value="Genomic_DNA"/>
</dbReference>
<organism evidence="2 3">
    <name type="scientific">Marinobacter persicus</name>
    <dbReference type="NCBI Taxonomy" id="930118"/>
    <lineage>
        <taxon>Bacteria</taxon>
        <taxon>Pseudomonadati</taxon>
        <taxon>Pseudomonadota</taxon>
        <taxon>Gammaproteobacteria</taxon>
        <taxon>Pseudomonadales</taxon>
        <taxon>Marinobacteraceae</taxon>
        <taxon>Marinobacter</taxon>
    </lineage>
</organism>
<dbReference type="Pfam" id="PF01863">
    <property type="entry name" value="YgjP-like"/>
    <property type="match status" value="1"/>
</dbReference>
<accession>A0A1I3V4A7</accession>
<dbReference type="PANTHER" id="PTHR30399">
    <property type="entry name" value="UNCHARACTERIZED PROTEIN YGJP"/>
    <property type="match status" value="1"/>
</dbReference>
<keyword evidence="3" id="KW-1185">Reference proteome</keyword>
<proteinExistence type="predicted"/>
<dbReference type="AlphaFoldDB" id="A0A1I3V4A7"/>
<evidence type="ECO:0000313" key="2">
    <source>
        <dbReference type="EMBL" id="SFJ88961.1"/>
    </source>
</evidence>
<dbReference type="CDD" id="cd07344">
    <property type="entry name" value="M48_yhfN_like"/>
    <property type="match status" value="1"/>
</dbReference>
<name>A0A1I3V4A7_9GAMM</name>
<protein>
    <recommendedName>
        <fullName evidence="1">YgjP-like metallopeptidase domain-containing protein</fullName>
    </recommendedName>
</protein>
<feature type="domain" description="YgjP-like metallopeptidase" evidence="1">
    <location>
        <begin position="20"/>
        <end position="228"/>
    </location>
</feature>